<evidence type="ECO:0000313" key="2">
    <source>
        <dbReference type="EMBL" id="CAE8678331.1"/>
    </source>
</evidence>
<feature type="compositionally biased region" description="Basic and acidic residues" evidence="1">
    <location>
        <begin position="137"/>
        <end position="147"/>
    </location>
</feature>
<dbReference type="Proteomes" id="UP000626109">
    <property type="component" value="Unassembled WGS sequence"/>
</dbReference>
<feature type="compositionally biased region" description="Basic and acidic residues" evidence="1">
    <location>
        <begin position="194"/>
        <end position="204"/>
    </location>
</feature>
<feature type="region of interest" description="Disordered" evidence="1">
    <location>
        <begin position="43"/>
        <end position="207"/>
    </location>
</feature>
<feature type="compositionally biased region" description="Polar residues" evidence="1">
    <location>
        <begin position="150"/>
        <end position="160"/>
    </location>
</feature>
<accession>A0A813JLF6</accession>
<comment type="caution">
    <text evidence="2">The sequence shown here is derived from an EMBL/GenBank/DDBJ whole genome shotgun (WGS) entry which is preliminary data.</text>
</comment>
<gene>
    <name evidence="2" type="ORF">PGLA2088_LOCUS20745</name>
</gene>
<name>A0A813JLF6_POLGL</name>
<dbReference type="AlphaFoldDB" id="A0A813JLF6"/>
<sequence>MQVVACGSMASCTSKAKGRSLAVAVVSAAAVLEFELGRETSATSNSGFLRKPGQPHRRIFKRLSPTPMEDAEDSEGDCESKRRRAPGSSKDGVGRIFSTAADGGGLRAKPQPLQVNQKQDGTEKAGKGEQMLQLKADVSDSGDRDGDCQSWKSDGNSSHLASEGSGVPRSDNGTGIEGFLRRRRRASMSSVDSAVHDSAEESEGRVAPLTLTSISSVDSAGHDLADESEGRVETLMLIPIVDGAPPDGGWLSWRSDSGSSIASDDSCPLPSLSGTRMTEFLQRRVSACSVVSSAALSASMVDFQDDGSMPE</sequence>
<evidence type="ECO:0000313" key="3">
    <source>
        <dbReference type="Proteomes" id="UP000626109"/>
    </source>
</evidence>
<reference evidence="2" key="1">
    <citation type="submission" date="2021-02" db="EMBL/GenBank/DDBJ databases">
        <authorList>
            <person name="Dougan E. K."/>
            <person name="Rhodes N."/>
            <person name="Thang M."/>
            <person name="Chan C."/>
        </authorList>
    </citation>
    <scope>NUCLEOTIDE SEQUENCE</scope>
</reference>
<proteinExistence type="predicted"/>
<protein>
    <submittedName>
        <fullName evidence="2">Uncharacterized protein</fullName>
    </submittedName>
</protein>
<organism evidence="2 3">
    <name type="scientific">Polarella glacialis</name>
    <name type="common">Dinoflagellate</name>
    <dbReference type="NCBI Taxonomy" id="89957"/>
    <lineage>
        <taxon>Eukaryota</taxon>
        <taxon>Sar</taxon>
        <taxon>Alveolata</taxon>
        <taxon>Dinophyceae</taxon>
        <taxon>Suessiales</taxon>
        <taxon>Suessiaceae</taxon>
        <taxon>Polarella</taxon>
    </lineage>
</organism>
<evidence type="ECO:0000256" key="1">
    <source>
        <dbReference type="SAM" id="MobiDB-lite"/>
    </source>
</evidence>
<dbReference type="EMBL" id="CAJNNW010025679">
    <property type="protein sequence ID" value="CAE8678331.1"/>
    <property type="molecule type" value="Genomic_DNA"/>
</dbReference>